<dbReference type="InterPro" id="IPR053936">
    <property type="entry name" value="WLS_GOLD"/>
</dbReference>
<protein>
    <submittedName>
        <fullName evidence="2">Neprosin domain-containing protein</fullName>
    </submittedName>
</protein>
<organism evidence="2">
    <name type="scientific">Echinostoma caproni</name>
    <dbReference type="NCBI Taxonomy" id="27848"/>
    <lineage>
        <taxon>Eukaryota</taxon>
        <taxon>Metazoa</taxon>
        <taxon>Spiralia</taxon>
        <taxon>Lophotrochozoa</taxon>
        <taxon>Platyhelminthes</taxon>
        <taxon>Trematoda</taxon>
        <taxon>Digenea</taxon>
        <taxon>Plagiorchiida</taxon>
        <taxon>Echinostomata</taxon>
        <taxon>Echinostomatoidea</taxon>
        <taxon>Echinostomatidae</taxon>
        <taxon>Echinostoma</taxon>
    </lineage>
</organism>
<dbReference type="AlphaFoldDB" id="A0A183A2P3"/>
<dbReference type="PANTHER" id="PTHR13449:SF2">
    <property type="entry name" value="PROTEIN WNTLESS HOMOLOG"/>
    <property type="match status" value="1"/>
</dbReference>
<name>A0A183A2P3_9TREM</name>
<proteinExistence type="predicted"/>
<dbReference type="Pfam" id="PF21883">
    <property type="entry name" value="WLS_GOLD"/>
    <property type="match status" value="1"/>
</dbReference>
<evidence type="ECO:0000259" key="1">
    <source>
        <dbReference type="Pfam" id="PF21883"/>
    </source>
</evidence>
<dbReference type="GO" id="GO:0017147">
    <property type="term" value="F:Wnt-protein binding"/>
    <property type="evidence" value="ECO:0007669"/>
    <property type="project" value="InterPro"/>
</dbReference>
<dbReference type="GO" id="GO:0006886">
    <property type="term" value="P:intracellular protein transport"/>
    <property type="evidence" value="ECO:0007669"/>
    <property type="project" value="TreeGrafter"/>
</dbReference>
<feature type="domain" description="Wntless GOLD" evidence="1">
    <location>
        <begin position="1"/>
        <end position="77"/>
    </location>
</feature>
<dbReference type="PANTHER" id="PTHR13449">
    <property type="entry name" value="INTEGRAL MEMBRANE PROTEIN GPR177"/>
    <property type="match status" value="1"/>
</dbReference>
<dbReference type="InterPro" id="IPR009551">
    <property type="entry name" value="Wntless"/>
</dbReference>
<evidence type="ECO:0000313" key="2">
    <source>
        <dbReference type="WBParaSite" id="ECPE_0000122801-mRNA-1"/>
    </source>
</evidence>
<dbReference type="GO" id="GO:0016055">
    <property type="term" value="P:Wnt signaling pathway"/>
    <property type="evidence" value="ECO:0007669"/>
    <property type="project" value="InterPro"/>
</dbReference>
<dbReference type="GO" id="GO:0031090">
    <property type="term" value="C:organelle membrane"/>
    <property type="evidence" value="ECO:0007669"/>
    <property type="project" value="TreeGrafter"/>
</dbReference>
<accession>A0A183A2P3</accession>
<dbReference type="GO" id="GO:0012505">
    <property type="term" value="C:endomembrane system"/>
    <property type="evidence" value="ECO:0007669"/>
    <property type="project" value="TreeGrafter"/>
</dbReference>
<sequence>LAHSHEVRPLKCTLDPKAKRHEGHAHTIDDGFYYECEVLPLFTLASCHHEEYLLNLRIPANDKIGIIQDVWMVEIHQNGGFTKPCSRIKSATYDYGENNYGLGRWAVDS</sequence>
<reference evidence="2" key="1">
    <citation type="submission" date="2016-06" db="UniProtKB">
        <authorList>
            <consortium name="WormBaseParasite"/>
        </authorList>
    </citation>
    <scope>IDENTIFICATION</scope>
</reference>
<dbReference type="GO" id="GO:0061355">
    <property type="term" value="P:Wnt protein secretion"/>
    <property type="evidence" value="ECO:0007669"/>
    <property type="project" value="TreeGrafter"/>
</dbReference>
<dbReference type="WBParaSite" id="ECPE_0000122801-mRNA-1">
    <property type="protein sequence ID" value="ECPE_0000122801-mRNA-1"/>
    <property type="gene ID" value="ECPE_0000122801"/>
</dbReference>